<gene>
    <name evidence="2" type="ORF">AXX12_10625</name>
</gene>
<dbReference type="GO" id="GO:0009346">
    <property type="term" value="C:ATP-independent citrate lyase complex"/>
    <property type="evidence" value="ECO:0007669"/>
    <property type="project" value="UniProtKB-UniRule"/>
</dbReference>
<dbReference type="EC" id="2.8.3.10" evidence="1"/>
<reference evidence="2 3" key="1">
    <citation type="submission" date="2016-02" db="EMBL/GenBank/DDBJ databases">
        <title>Anaerosporomusa subterraneum gen. nov., sp. nov., a spore-forming obligate anaerobe isolated from saprolite.</title>
        <authorList>
            <person name="Choi J.K."/>
            <person name="Shah M."/>
            <person name="Yee N."/>
        </authorList>
    </citation>
    <scope>NUCLEOTIDE SEQUENCE [LARGE SCALE GENOMIC DNA]</scope>
    <source>
        <strain evidence="2 3">RU4</strain>
    </source>
</reference>
<sequence>MKNAVGRDIPEFVAGCKVSPYQGPWTCIPSRQSSGGKGVDVSASEKLLKSIDEAIDAVGLRDGMTISFHHHLRNGDYVMKLVIDAIARKGIRGLKLSASSLSAVQDAIMPHIESGVIVAIDTSGIRGEIGKFVSAGKLPQPVMIRTHGGRARAIESGELPIDVAFIGAPTCDTYGNINGVDGPAACGSLGYAIVDAACADKVVAITDNLVPHPLQRISIPQTQVDFIVKLDSIGDPKGISTGSLRISTDPKELLISEYAATVIEYSGYFRNNFSLQLGSGGASLSAAKFIQEKMRAKGITAAFGVGGITGVFVEMMEQGLVNLLFDAQSFDSASIQSLRKNARHLEMSASYYASPGTGSPIVNNVDAVILSATEVDINFNVNVLTGSNGKLMGAPGGHPDTAAGSNLCIVALPLLRKNFPVIRESVHTIVTPGDTVDVVVTDRGVAINPLRKDLIRNLKDSGLPLMLIEDLQRLAYELTGTPDPAPAGGDVVGLVEYRDGTIIDVIRKIS</sequence>
<keyword evidence="3" id="KW-1185">Reference proteome</keyword>
<dbReference type="EC" id="4.1.3.6" evidence="1"/>
<dbReference type="RefSeq" id="WP_066243219.1">
    <property type="nucleotide sequence ID" value="NZ_LSGP01000020.1"/>
</dbReference>
<keyword evidence="1" id="KW-0963">Cytoplasm</keyword>
<dbReference type="PANTHER" id="PTHR40596:SF1">
    <property type="entry name" value="CITRATE LYASE ALPHA CHAIN"/>
    <property type="match status" value="1"/>
</dbReference>
<dbReference type="STRING" id="1794912.AXX12_10625"/>
<evidence type="ECO:0000313" key="2">
    <source>
        <dbReference type="EMBL" id="KYZ75660.1"/>
    </source>
</evidence>
<dbReference type="GO" id="GO:0005737">
    <property type="term" value="C:cytoplasm"/>
    <property type="evidence" value="ECO:0007669"/>
    <property type="project" value="UniProtKB-SubCell"/>
</dbReference>
<proteinExistence type="predicted"/>
<dbReference type="InterPro" id="IPR006472">
    <property type="entry name" value="Citrate_lyase_asu"/>
</dbReference>
<accession>A0A154BP79</accession>
<dbReference type="Proteomes" id="UP000076268">
    <property type="component" value="Unassembled WGS sequence"/>
</dbReference>
<dbReference type="SUPFAM" id="SSF100950">
    <property type="entry name" value="NagB/RpiA/CoA transferase-like"/>
    <property type="match status" value="2"/>
</dbReference>
<dbReference type="Pfam" id="PF04223">
    <property type="entry name" value="CitF"/>
    <property type="match status" value="1"/>
</dbReference>
<organism evidence="2 3">
    <name type="scientific">Anaerosporomusa subterranea</name>
    <dbReference type="NCBI Taxonomy" id="1794912"/>
    <lineage>
        <taxon>Bacteria</taxon>
        <taxon>Bacillati</taxon>
        <taxon>Bacillota</taxon>
        <taxon>Negativicutes</taxon>
        <taxon>Acetonemataceae</taxon>
        <taxon>Anaerosporomusa</taxon>
    </lineage>
</organism>
<dbReference type="NCBIfam" id="TIGR01584">
    <property type="entry name" value="citF"/>
    <property type="match status" value="1"/>
</dbReference>
<dbReference type="GO" id="GO:0008815">
    <property type="term" value="F:citrate (pro-3S)-lyase activity"/>
    <property type="evidence" value="ECO:0007669"/>
    <property type="project" value="UniProtKB-UniRule"/>
</dbReference>
<dbReference type="GO" id="GO:0008814">
    <property type="term" value="F:citrate CoA-transferase activity"/>
    <property type="evidence" value="ECO:0007669"/>
    <property type="project" value="UniProtKB-UniRule"/>
</dbReference>
<dbReference type="Gene3D" id="3.40.1080.10">
    <property type="entry name" value="Glutaconate Coenzyme A-transferase"/>
    <property type="match status" value="2"/>
</dbReference>
<protein>
    <recommendedName>
        <fullName evidence="1">Citrate lyase alpha chain</fullName>
        <shortName evidence="1">Citrase alpha chain</shortName>
        <ecNumber evidence="1">2.8.3.10</ecNumber>
        <ecNumber evidence="1">4.1.3.6</ecNumber>
    </recommendedName>
    <alternativeName>
        <fullName evidence="1">Citrate (pro-3S)-lyase alpha chain</fullName>
    </alternativeName>
    <alternativeName>
        <fullName evidence="1">Citrate CoA-transferase subunit</fullName>
    </alternativeName>
</protein>
<dbReference type="PIRSF" id="PIRSF009451">
    <property type="entry name" value="Citrt_lyas_alpha"/>
    <property type="match status" value="1"/>
</dbReference>
<comment type="caution">
    <text evidence="2">The sequence shown here is derived from an EMBL/GenBank/DDBJ whole genome shotgun (WGS) entry which is preliminary data.</text>
</comment>
<name>A0A154BP79_ANASB</name>
<dbReference type="EMBL" id="LSGP01000020">
    <property type="protein sequence ID" value="KYZ75660.1"/>
    <property type="molecule type" value="Genomic_DNA"/>
</dbReference>
<comment type="catalytic activity">
    <reaction evidence="1">
        <text>citrate + acetyl-CoA = (3S)-citryl-CoA + acetate</text>
        <dbReference type="Rhea" id="RHEA:19405"/>
        <dbReference type="ChEBI" id="CHEBI:16947"/>
        <dbReference type="ChEBI" id="CHEBI:30089"/>
        <dbReference type="ChEBI" id="CHEBI:57288"/>
        <dbReference type="ChEBI" id="CHEBI:57321"/>
        <dbReference type="EC" id="2.8.3.10"/>
    </reaction>
</comment>
<dbReference type="InterPro" id="IPR037171">
    <property type="entry name" value="NagB/RpiA_transferase-like"/>
</dbReference>
<dbReference type="GO" id="GO:0006084">
    <property type="term" value="P:acetyl-CoA metabolic process"/>
    <property type="evidence" value="ECO:0007669"/>
    <property type="project" value="UniProtKB-UniRule"/>
</dbReference>
<dbReference type="AlphaFoldDB" id="A0A154BP79"/>
<comment type="catalytic activity">
    <reaction evidence="1">
        <text>citrate = oxaloacetate + acetate</text>
        <dbReference type="Rhea" id="RHEA:10760"/>
        <dbReference type="ChEBI" id="CHEBI:16452"/>
        <dbReference type="ChEBI" id="CHEBI:16947"/>
        <dbReference type="ChEBI" id="CHEBI:30089"/>
        <dbReference type="EC" id="4.1.3.6"/>
    </reaction>
</comment>
<keyword evidence="1" id="KW-0808">Transferase</keyword>
<dbReference type="PANTHER" id="PTHR40596">
    <property type="entry name" value="CITRATE LYASE ALPHA CHAIN"/>
    <property type="match status" value="1"/>
</dbReference>
<comment type="subcellular location">
    <subcellularLocation>
        <location evidence="1">Cytoplasm</location>
    </subcellularLocation>
</comment>
<dbReference type="OrthoDB" id="9767643at2"/>
<evidence type="ECO:0000313" key="3">
    <source>
        <dbReference type="Proteomes" id="UP000076268"/>
    </source>
</evidence>
<keyword evidence="1 2" id="KW-0456">Lyase</keyword>
<evidence type="ECO:0000256" key="1">
    <source>
        <dbReference type="PIRNR" id="PIRNR009451"/>
    </source>
</evidence>